<keyword evidence="2" id="KW-0560">Oxidoreductase</keyword>
<protein>
    <submittedName>
        <fullName evidence="4">Zinc-binding dehydrogenase</fullName>
    </submittedName>
</protein>
<evidence type="ECO:0000313" key="4">
    <source>
        <dbReference type="EMBL" id="MFC4336779.1"/>
    </source>
</evidence>
<evidence type="ECO:0000256" key="1">
    <source>
        <dbReference type="ARBA" id="ARBA00022857"/>
    </source>
</evidence>
<dbReference type="SUPFAM" id="SSF50129">
    <property type="entry name" value="GroES-like"/>
    <property type="match status" value="1"/>
</dbReference>
<evidence type="ECO:0000256" key="2">
    <source>
        <dbReference type="ARBA" id="ARBA00023002"/>
    </source>
</evidence>
<dbReference type="EMBL" id="JBHSDK010000021">
    <property type="protein sequence ID" value="MFC4336779.1"/>
    <property type="molecule type" value="Genomic_DNA"/>
</dbReference>
<dbReference type="InterPro" id="IPR013149">
    <property type="entry name" value="ADH-like_C"/>
</dbReference>
<feature type="domain" description="Enoyl reductase (ER)" evidence="3">
    <location>
        <begin position="10"/>
        <end position="325"/>
    </location>
</feature>
<organism evidence="4 5">
    <name type="scientific">Salininema proteolyticum</name>
    <dbReference type="NCBI Taxonomy" id="1607685"/>
    <lineage>
        <taxon>Bacteria</taxon>
        <taxon>Bacillati</taxon>
        <taxon>Actinomycetota</taxon>
        <taxon>Actinomycetes</taxon>
        <taxon>Glycomycetales</taxon>
        <taxon>Glycomycetaceae</taxon>
        <taxon>Salininema</taxon>
    </lineage>
</organism>
<reference evidence="5" key="1">
    <citation type="journal article" date="2019" name="Int. J. Syst. Evol. Microbiol.">
        <title>The Global Catalogue of Microorganisms (GCM) 10K type strain sequencing project: providing services to taxonomists for standard genome sequencing and annotation.</title>
        <authorList>
            <consortium name="The Broad Institute Genomics Platform"/>
            <consortium name="The Broad Institute Genome Sequencing Center for Infectious Disease"/>
            <person name="Wu L."/>
            <person name="Ma J."/>
        </authorList>
    </citation>
    <scope>NUCLEOTIDE SEQUENCE [LARGE SCALE GENOMIC DNA]</scope>
    <source>
        <strain evidence="5">IBRC-M 10908</strain>
    </source>
</reference>
<evidence type="ECO:0000313" key="5">
    <source>
        <dbReference type="Proteomes" id="UP001595823"/>
    </source>
</evidence>
<dbReference type="RefSeq" id="WP_380623028.1">
    <property type="nucleotide sequence ID" value="NZ_JBHSDK010000021.1"/>
</dbReference>
<dbReference type="Gene3D" id="3.90.180.10">
    <property type="entry name" value="Medium-chain alcohol dehydrogenases, catalytic domain"/>
    <property type="match status" value="1"/>
</dbReference>
<dbReference type="PANTHER" id="PTHR48106">
    <property type="entry name" value="QUINONE OXIDOREDUCTASE PIG3-RELATED"/>
    <property type="match status" value="1"/>
</dbReference>
<keyword evidence="5" id="KW-1185">Reference proteome</keyword>
<evidence type="ECO:0000259" key="3">
    <source>
        <dbReference type="SMART" id="SM00829"/>
    </source>
</evidence>
<gene>
    <name evidence="4" type="ORF">ACFPET_16380</name>
</gene>
<keyword evidence="1" id="KW-0521">NADP</keyword>
<dbReference type="InterPro" id="IPR036291">
    <property type="entry name" value="NAD(P)-bd_dom_sf"/>
</dbReference>
<proteinExistence type="predicted"/>
<dbReference type="InterPro" id="IPR013154">
    <property type="entry name" value="ADH-like_N"/>
</dbReference>
<dbReference type="SMART" id="SM00829">
    <property type="entry name" value="PKS_ER"/>
    <property type="match status" value="1"/>
</dbReference>
<sequence length="330" mass="34489">MHAIRQYEFGGPEKLVWEEVPDLSPAADQVRIDVRASGVHLVDTSIRKGDIAHTPWGLPDLPMTPGREAAGVVDAVGEDVDPAWVGKRVVAHLGFASGGYADSAVREVTAVHEIPEGAGFAQALAVIGTGRTTLIVLHYAGLSADDTVIVTAAAGGIGNLLVQEAKRVGAFTVGLAGGPEKARRVLDAGADAAVDYRAEDWSASLERALEGREATVLLDGVGGEAADTAFEQIVPGGRVLVFGWSSGSAVPVDAQRLMDRGVSFIPSLGPHAVAAAGGLPKLEREALRRLAQGEWRPLVSRFPMDGAAEAHRALEERLTAGKVVLERAES</sequence>
<dbReference type="Pfam" id="PF00107">
    <property type="entry name" value="ADH_zinc_N"/>
    <property type="match status" value="1"/>
</dbReference>
<dbReference type="Gene3D" id="3.40.50.720">
    <property type="entry name" value="NAD(P)-binding Rossmann-like Domain"/>
    <property type="match status" value="1"/>
</dbReference>
<dbReference type="InterPro" id="IPR020843">
    <property type="entry name" value="ER"/>
</dbReference>
<dbReference type="Pfam" id="PF08240">
    <property type="entry name" value="ADH_N"/>
    <property type="match status" value="1"/>
</dbReference>
<accession>A0ABV8U0Z2</accession>
<name>A0ABV8U0Z2_9ACTN</name>
<dbReference type="SUPFAM" id="SSF51735">
    <property type="entry name" value="NAD(P)-binding Rossmann-fold domains"/>
    <property type="match status" value="1"/>
</dbReference>
<dbReference type="InterPro" id="IPR011032">
    <property type="entry name" value="GroES-like_sf"/>
</dbReference>
<comment type="caution">
    <text evidence="4">The sequence shown here is derived from an EMBL/GenBank/DDBJ whole genome shotgun (WGS) entry which is preliminary data.</text>
</comment>
<dbReference type="Proteomes" id="UP001595823">
    <property type="component" value="Unassembled WGS sequence"/>
</dbReference>